<dbReference type="AlphaFoldDB" id="A0ABD0Y9Z4"/>
<dbReference type="Pfam" id="PF04488">
    <property type="entry name" value="Gly_transf_sug"/>
    <property type="match status" value="1"/>
</dbReference>
<sequence length="312" mass="36595">MKYVLRLVIVFLVCAIGLLLLGRVLVPPSVHIKRNVSTPFEFFDNEIGHTSPIIPNVVHYVLLGNATINFITFLSMVSVIKIQQPNEIWIHSDRTQFKTRYWEMLEVLSYLKSVPIRKKKMNKPTHVFGQPLSSVYHSTDIGRIQVLMEHGGIYLDTDVLILKPLDIFLNFEMVLGWPVKDNIGTQILMGHKDARFLRLWLNGYRTYKPRQWYYNAGEYPTNQILSKEPHLVHRVTTLFGVQNLLKELYEYSHWPQWKDLYSVHLLSRHPPALDFNETSIIWYKKTFGEIARWILYDTLPSLNLSSRTIWSL</sequence>
<dbReference type="PANTHER" id="PTHR46830">
    <property type="entry name" value="TRANSFERASE, PUTATIVE-RELATED"/>
    <property type="match status" value="1"/>
</dbReference>
<evidence type="ECO:0000313" key="1">
    <source>
        <dbReference type="EMBL" id="KAL1124086.1"/>
    </source>
</evidence>
<dbReference type="InterPro" id="IPR029044">
    <property type="entry name" value="Nucleotide-diphossugar_trans"/>
</dbReference>
<evidence type="ECO:0000313" key="2">
    <source>
        <dbReference type="Proteomes" id="UP001558652"/>
    </source>
</evidence>
<protein>
    <recommendedName>
        <fullName evidence="3">Alpha-1,4-N-acetylglucosaminyltransferase</fullName>
    </recommendedName>
</protein>
<dbReference type="InterPro" id="IPR007577">
    <property type="entry name" value="GlycoTrfase_DXD_sugar-bd_CS"/>
</dbReference>
<organism evidence="1 2">
    <name type="scientific">Ranatra chinensis</name>
    <dbReference type="NCBI Taxonomy" id="642074"/>
    <lineage>
        <taxon>Eukaryota</taxon>
        <taxon>Metazoa</taxon>
        <taxon>Ecdysozoa</taxon>
        <taxon>Arthropoda</taxon>
        <taxon>Hexapoda</taxon>
        <taxon>Insecta</taxon>
        <taxon>Pterygota</taxon>
        <taxon>Neoptera</taxon>
        <taxon>Paraneoptera</taxon>
        <taxon>Hemiptera</taxon>
        <taxon>Heteroptera</taxon>
        <taxon>Panheteroptera</taxon>
        <taxon>Nepomorpha</taxon>
        <taxon>Nepidae</taxon>
        <taxon>Ranatrinae</taxon>
        <taxon>Ranatra</taxon>
    </lineage>
</organism>
<comment type="caution">
    <text evidence="1">The sequence shown here is derived from an EMBL/GenBank/DDBJ whole genome shotgun (WGS) entry which is preliminary data.</text>
</comment>
<proteinExistence type="predicted"/>
<accession>A0ABD0Y9Z4</accession>
<name>A0ABD0Y9Z4_9HEMI</name>
<dbReference type="SUPFAM" id="SSF53448">
    <property type="entry name" value="Nucleotide-diphospho-sugar transferases"/>
    <property type="match status" value="1"/>
</dbReference>
<reference evidence="1 2" key="1">
    <citation type="submission" date="2024-07" db="EMBL/GenBank/DDBJ databases">
        <title>Chromosome-level genome assembly of the water stick insect Ranatra chinensis (Heteroptera: Nepidae).</title>
        <authorList>
            <person name="Liu X."/>
        </authorList>
    </citation>
    <scope>NUCLEOTIDE SEQUENCE [LARGE SCALE GENOMIC DNA]</scope>
    <source>
        <strain evidence="1">Cailab_2021Rc</strain>
        <tissue evidence="1">Muscle</tissue>
    </source>
</reference>
<gene>
    <name evidence="1" type="ORF">AAG570_001856</name>
</gene>
<keyword evidence="2" id="KW-1185">Reference proteome</keyword>
<dbReference type="PANTHER" id="PTHR46830:SF1">
    <property type="entry name" value="ALPHA-1,4-N-ACETYLGLUCOSAMINYLTRANSFERASE"/>
    <property type="match status" value="1"/>
</dbReference>
<dbReference type="Gene3D" id="3.90.550.20">
    <property type="match status" value="1"/>
</dbReference>
<evidence type="ECO:0008006" key="3">
    <source>
        <dbReference type="Google" id="ProtNLM"/>
    </source>
</evidence>
<dbReference type="Proteomes" id="UP001558652">
    <property type="component" value="Unassembled WGS sequence"/>
</dbReference>
<dbReference type="EMBL" id="JBFDAA010000011">
    <property type="protein sequence ID" value="KAL1124086.1"/>
    <property type="molecule type" value="Genomic_DNA"/>
</dbReference>